<keyword evidence="2" id="KW-1185">Reference proteome</keyword>
<evidence type="ECO:0000313" key="1">
    <source>
        <dbReference type="EMBL" id="MEQ2241218.1"/>
    </source>
</evidence>
<proteinExistence type="predicted"/>
<dbReference type="EMBL" id="JAHRIQ010060536">
    <property type="protein sequence ID" value="MEQ2241218.1"/>
    <property type="molecule type" value="Genomic_DNA"/>
</dbReference>
<evidence type="ECO:0000313" key="2">
    <source>
        <dbReference type="Proteomes" id="UP001482620"/>
    </source>
</evidence>
<reference evidence="1 2" key="1">
    <citation type="submission" date="2021-06" db="EMBL/GenBank/DDBJ databases">
        <authorList>
            <person name="Palmer J.M."/>
        </authorList>
    </citation>
    <scope>NUCLEOTIDE SEQUENCE [LARGE SCALE GENOMIC DNA]</scope>
    <source>
        <strain evidence="2">if_2019</strain>
        <tissue evidence="1">Muscle</tissue>
    </source>
</reference>
<dbReference type="Proteomes" id="UP001482620">
    <property type="component" value="Unassembled WGS sequence"/>
</dbReference>
<protein>
    <submittedName>
        <fullName evidence="1">Uncharacterized protein</fullName>
    </submittedName>
</protein>
<gene>
    <name evidence="1" type="ORF">ILYODFUR_023118</name>
</gene>
<organism evidence="1 2">
    <name type="scientific">Ilyodon furcidens</name>
    <name type="common">goldbreast splitfin</name>
    <dbReference type="NCBI Taxonomy" id="33524"/>
    <lineage>
        <taxon>Eukaryota</taxon>
        <taxon>Metazoa</taxon>
        <taxon>Chordata</taxon>
        <taxon>Craniata</taxon>
        <taxon>Vertebrata</taxon>
        <taxon>Euteleostomi</taxon>
        <taxon>Actinopterygii</taxon>
        <taxon>Neopterygii</taxon>
        <taxon>Teleostei</taxon>
        <taxon>Neoteleostei</taxon>
        <taxon>Acanthomorphata</taxon>
        <taxon>Ovalentaria</taxon>
        <taxon>Atherinomorphae</taxon>
        <taxon>Cyprinodontiformes</taxon>
        <taxon>Goodeidae</taxon>
        <taxon>Ilyodon</taxon>
    </lineage>
</organism>
<sequence length="105" mass="12254">MCSKQRVPVRNLISVEIKLFCEGLRDLLSQVRFIYIALFSNKALNQHKRTTKNIKNKGHSRHVREKALERFKAGLSYKTITQPSNIPQSFKIQYPLSKNQPKQDN</sequence>
<name>A0ABV0U7P8_9TELE</name>
<comment type="caution">
    <text evidence="1">The sequence shown here is derived from an EMBL/GenBank/DDBJ whole genome shotgun (WGS) entry which is preliminary data.</text>
</comment>
<accession>A0ABV0U7P8</accession>